<dbReference type="InterPro" id="IPR050325">
    <property type="entry name" value="Prot/Nucl_acid_deglycase"/>
</dbReference>
<proteinExistence type="predicted"/>
<dbReference type="OrthoDB" id="9792284at2"/>
<dbReference type="AlphaFoldDB" id="A0A377J2B0"/>
<dbReference type="CDD" id="cd03135">
    <property type="entry name" value="GATase1_DJ-1"/>
    <property type="match status" value="1"/>
</dbReference>
<dbReference type="RefSeq" id="WP_115010908.1">
    <property type="nucleotide sequence ID" value="NZ_UGHV01000001.1"/>
</dbReference>
<dbReference type="Proteomes" id="UP000254841">
    <property type="component" value="Unassembled WGS sequence"/>
</dbReference>
<name>A0A377J2B0_9HELI</name>
<evidence type="ECO:0000313" key="3">
    <source>
        <dbReference type="Proteomes" id="UP000254841"/>
    </source>
</evidence>
<dbReference type="NCBIfam" id="TIGR01383">
    <property type="entry name" value="not_thiJ"/>
    <property type="match status" value="1"/>
</dbReference>
<sequence>MQATDEVKSILVPLADGFEEIECVSVVDILRRSGIEVLLAGVSGARAYKGAHDIEIFAPHDLAKVDSSVLDRLSGIALPGGLRGMENLSASAEVRAILQSFAKASKLIAAICAAPIVLARANVLQGYFTCYPGCESSCYESSKAPNLRYQQTSVLAHDSQITASGPASAPFFALEIVCYLLGSDRAQEVKKEMLLDIPLSNSYAI</sequence>
<dbReference type="PANTHER" id="PTHR48094:SF12">
    <property type="entry name" value="PARKINSON DISEASE PROTEIN 7 HOMOLOG"/>
    <property type="match status" value="1"/>
</dbReference>
<dbReference type="GO" id="GO:0005737">
    <property type="term" value="C:cytoplasm"/>
    <property type="evidence" value="ECO:0007669"/>
    <property type="project" value="TreeGrafter"/>
</dbReference>
<dbReference type="SUPFAM" id="SSF52317">
    <property type="entry name" value="Class I glutamine amidotransferase-like"/>
    <property type="match status" value="1"/>
</dbReference>
<dbReference type="Gene3D" id="3.40.50.880">
    <property type="match status" value="1"/>
</dbReference>
<feature type="domain" description="DJ-1/PfpI" evidence="1">
    <location>
        <begin position="8"/>
        <end position="177"/>
    </location>
</feature>
<gene>
    <name evidence="2" type="primary">yajL</name>
    <name evidence="2" type="ORF">NCTC12410_00394</name>
</gene>
<evidence type="ECO:0000313" key="2">
    <source>
        <dbReference type="EMBL" id="STO96580.1"/>
    </source>
</evidence>
<dbReference type="PANTHER" id="PTHR48094">
    <property type="entry name" value="PROTEIN/NUCLEIC ACID DEGLYCASE DJ-1-RELATED"/>
    <property type="match status" value="1"/>
</dbReference>
<dbReference type="InterPro" id="IPR029062">
    <property type="entry name" value="Class_I_gatase-like"/>
</dbReference>
<dbReference type="InterPro" id="IPR006287">
    <property type="entry name" value="DJ-1"/>
</dbReference>
<dbReference type="InterPro" id="IPR002818">
    <property type="entry name" value="DJ-1/PfpI"/>
</dbReference>
<dbReference type="Pfam" id="PF01965">
    <property type="entry name" value="DJ-1_PfpI"/>
    <property type="match status" value="1"/>
</dbReference>
<organism evidence="2 3">
    <name type="scientific">Helicobacter canis</name>
    <dbReference type="NCBI Taxonomy" id="29419"/>
    <lineage>
        <taxon>Bacteria</taxon>
        <taxon>Pseudomonadati</taxon>
        <taxon>Campylobacterota</taxon>
        <taxon>Epsilonproteobacteria</taxon>
        <taxon>Campylobacterales</taxon>
        <taxon>Helicobacteraceae</taxon>
        <taxon>Helicobacter</taxon>
    </lineage>
</organism>
<evidence type="ECO:0000259" key="1">
    <source>
        <dbReference type="Pfam" id="PF01965"/>
    </source>
</evidence>
<accession>A0A377J2B0</accession>
<protein>
    <submittedName>
        <fullName evidence="2">ThiJ/PfpI family protein</fullName>
    </submittedName>
</protein>
<dbReference type="EMBL" id="UGHV01000001">
    <property type="protein sequence ID" value="STO96580.1"/>
    <property type="molecule type" value="Genomic_DNA"/>
</dbReference>
<reference evidence="2 3" key="1">
    <citation type="submission" date="2018-06" db="EMBL/GenBank/DDBJ databases">
        <authorList>
            <consortium name="Pathogen Informatics"/>
            <person name="Doyle S."/>
        </authorList>
    </citation>
    <scope>NUCLEOTIDE SEQUENCE [LARGE SCALE GENOMIC DNA]</scope>
    <source>
        <strain evidence="2 3">NCTC12410</strain>
    </source>
</reference>